<feature type="region of interest" description="Disordered" evidence="1">
    <location>
        <begin position="311"/>
        <end position="339"/>
    </location>
</feature>
<dbReference type="EMBL" id="OUUW01000021">
    <property type="protein sequence ID" value="SPP89468.1"/>
    <property type="molecule type" value="Genomic_DNA"/>
</dbReference>
<name>A0A3B0KZG1_DROGU</name>
<sequence length="339" mass="38207">MNISGPQTHRASSAQSLNRPIRPLGFDLQELRFVIQQSPLRHMCPFLFATEDIYEIMDGFHLLMDNESIAFGAVPQGTLMVAGMMVYLLSHEELQLSHVKRTLFLQRCFNYMACTEETHVNDLCFYILKKINIRDSDHMLNLILCCQDASALCTMAQLVCSCLLWAVLDWLTDMGTGIYRLRPYSELKLAISLLNPSVCVESFMHGLNLTVRAISALLVVGPYGNTVQICHDAGVSPTIFVLPDDDASFVFRWLSDVVNELRRSMDQADGHMEERIAVLEVACHIMLVMHEHLLIVYQRLRDLDPEAEILPLPELPPEPEMAANANANANEGENEDNSV</sequence>
<dbReference type="STRING" id="7266.A0A3B0KZG1"/>
<protein>
    <submittedName>
        <fullName evidence="2">Uncharacterized protein</fullName>
    </submittedName>
</protein>
<dbReference type="OrthoDB" id="7846417at2759"/>
<dbReference type="OMA" id="CYFIYGT"/>
<evidence type="ECO:0000256" key="1">
    <source>
        <dbReference type="SAM" id="MobiDB-lite"/>
    </source>
</evidence>
<proteinExistence type="predicted"/>
<gene>
    <name evidence="2" type="ORF">DGUA_6G019614</name>
</gene>
<organism evidence="2 3">
    <name type="scientific">Drosophila guanche</name>
    <name type="common">Fruit fly</name>
    <dbReference type="NCBI Taxonomy" id="7266"/>
    <lineage>
        <taxon>Eukaryota</taxon>
        <taxon>Metazoa</taxon>
        <taxon>Ecdysozoa</taxon>
        <taxon>Arthropoda</taxon>
        <taxon>Hexapoda</taxon>
        <taxon>Insecta</taxon>
        <taxon>Pterygota</taxon>
        <taxon>Neoptera</taxon>
        <taxon>Endopterygota</taxon>
        <taxon>Diptera</taxon>
        <taxon>Brachycera</taxon>
        <taxon>Muscomorpha</taxon>
        <taxon>Ephydroidea</taxon>
        <taxon>Drosophilidae</taxon>
        <taxon>Drosophila</taxon>
        <taxon>Sophophora</taxon>
    </lineage>
</organism>
<evidence type="ECO:0000313" key="3">
    <source>
        <dbReference type="Proteomes" id="UP000268350"/>
    </source>
</evidence>
<keyword evidence="3" id="KW-1185">Reference proteome</keyword>
<reference evidence="3" key="1">
    <citation type="submission" date="2018-01" db="EMBL/GenBank/DDBJ databases">
        <authorList>
            <person name="Alioto T."/>
            <person name="Alioto T."/>
        </authorList>
    </citation>
    <scope>NUCLEOTIDE SEQUENCE [LARGE SCALE GENOMIC DNA]</scope>
</reference>
<accession>A0A3B0KZG1</accession>
<evidence type="ECO:0000313" key="2">
    <source>
        <dbReference type="EMBL" id="SPP89468.1"/>
    </source>
</evidence>
<dbReference type="AlphaFoldDB" id="A0A3B0KZG1"/>
<dbReference type="Proteomes" id="UP000268350">
    <property type="component" value="Unassembled WGS sequence"/>
</dbReference>
<feature type="compositionally biased region" description="Low complexity" evidence="1">
    <location>
        <begin position="320"/>
        <end position="331"/>
    </location>
</feature>